<protein>
    <recommendedName>
        <fullName evidence="2">acylphosphatase</fullName>
        <ecNumber evidence="2">3.6.1.7</ecNumber>
    </recommendedName>
</protein>
<accession>A0A895XP18</accession>
<feature type="domain" description="Acylphosphatase-like" evidence="5">
    <location>
        <begin position="479"/>
        <end position="566"/>
    </location>
</feature>
<feature type="domain" description="ATP-grasp" evidence="4">
    <location>
        <begin position="212"/>
        <end position="471"/>
    </location>
</feature>
<evidence type="ECO:0000313" key="7">
    <source>
        <dbReference type="Proteomes" id="UP000662939"/>
    </source>
</evidence>
<dbReference type="InterPro" id="IPR036046">
    <property type="entry name" value="Acylphosphatase-like_dom_sf"/>
</dbReference>
<dbReference type="Proteomes" id="UP000662939">
    <property type="component" value="Chromosome"/>
</dbReference>
<dbReference type="KEGG" id="nav:JQS30_13735"/>
<comment type="catalytic activity">
    <reaction evidence="2">
        <text>an acyl phosphate + H2O = a carboxylate + phosphate + H(+)</text>
        <dbReference type="Rhea" id="RHEA:14965"/>
        <dbReference type="ChEBI" id="CHEBI:15377"/>
        <dbReference type="ChEBI" id="CHEBI:15378"/>
        <dbReference type="ChEBI" id="CHEBI:29067"/>
        <dbReference type="ChEBI" id="CHEBI:43474"/>
        <dbReference type="ChEBI" id="CHEBI:59918"/>
        <dbReference type="EC" id="3.6.1.7"/>
    </reaction>
</comment>
<keyword evidence="1" id="KW-0547">Nucleotide-binding</keyword>
<dbReference type="Gene3D" id="3.30.470.20">
    <property type="entry name" value="ATP-grasp fold, B domain"/>
    <property type="match status" value="2"/>
</dbReference>
<dbReference type="PANTHER" id="PTHR21621">
    <property type="entry name" value="RIBOSOMAL PROTEIN S6 MODIFICATION PROTEIN"/>
    <property type="match status" value="1"/>
</dbReference>
<dbReference type="GO" id="GO:0005737">
    <property type="term" value="C:cytoplasm"/>
    <property type="evidence" value="ECO:0007669"/>
    <property type="project" value="TreeGrafter"/>
</dbReference>
<keyword evidence="2" id="KW-0378">Hydrolase</keyword>
<dbReference type="SUPFAM" id="SSF54975">
    <property type="entry name" value="Acylphosphatase/BLUF domain-like"/>
    <property type="match status" value="1"/>
</dbReference>
<dbReference type="PANTHER" id="PTHR21621:SF0">
    <property type="entry name" value="BETA-CITRYLGLUTAMATE SYNTHASE B-RELATED"/>
    <property type="match status" value="1"/>
</dbReference>
<dbReference type="GO" id="GO:0005524">
    <property type="term" value="F:ATP binding"/>
    <property type="evidence" value="ECO:0007669"/>
    <property type="project" value="UniProtKB-UniRule"/>
</dbReference>
<dbReference type="PROSITE" id="PS50975">
    <property type="entry name" value="ATP_GRASP"/>
    <property type="match status" value="1"/>
</dbReference>
<dbReference type="GO" id="GO:0018169">
    <property type="term" value="F:ribosomal S6-glutamic acid ligase activity"/>
    <property type="evidence" value="ECO:0007669"/>
    <property type="project" value="TreeGrafter"/>
</dbReference>
<dbReference type="SUPFAM" id="SSF56059">
    <property type="entry name" value="Glutathione synthetase ATP-binding domain-like"/>
    <property type="match status" value="1"/>
</dbReference>
<proteinExistence type="inferred from homology"/>
<feature type="active site" evidence="2">
    <location>
        <position position="494"/>
    </location>
</feature>
<dbReference type="Pfam" id="PF00708">
    <property type="entry name" value="Acylphosphatase"/>
    <property type="match status" value="1"/>
</dbReference>
<comment type="similarity">
    <text evidence="3">Belongs to the acylphosphatase family.</text>
</comment>
<keyword evidence="1" id="KW-0067">ATP-binding</keyword>
<dbReference type="GO" id="GO:0009432">
    <property type="term" value="P:SOS response"/>
    <property type="evidence" value="ECO:0007669"/>
    <property type="project" value="TreeGrafter"/>
</dbReference>
<keyword evidence="7" id="KW-1185">Reference proteome</keyword>
<evidence type="ECO:0000256" key="3">
    <source>
        <dbReference type="RuleBase" id="RU004168"/>
    </source>
</evidence>
<organism evidence="6 7">
    <name type="scientific">Natronoglycomyces albus</name>
    <dbReference type="NCBI Taxonomy" id="2811108"/>
    <lineage>
        <taxon>Bacteria</taxon>
        <taxon>Bacillati</taxon>
        <taxon>Actinomycetota</taxon>
        <taxon>Actinomycetes</taxon>
        <taxon>Glycomycetales</taxon>
        <taxon>Glycomycetaceae</taxon>
        <taxon>Natronoglycomyces</taxon>
    </lineage>
</organism>
<dbReference type="EC" id="3.6.1.7" evidence="2"/>
<dbReference type="GO" id="GO:0046872">
    <property type="term" value="F:metal ion binding"/>
    <property type="evidence" value="ECO:0007669"/>
    <property type="project" value="InterPro"/>
</dbReference>
<dbReference type="InterPro" id="IPR011761">
    <property type="entry name" value="ATP-grasp"/>
</dbReference>
<reference evidence="6" key="1">
    <citation type="submission" date="2021-02" db="EMBL/GenBank/DDBJ databases">
        <title>Natronoglycomyces albus gen. nov., sp. nov, a haloalkaliphilic actinobacterium from a soda solonchak soil.</title>
        <authorList>
            <person name="Sorokin D.Y."/>
            <person name="Khijniak T.V."/>
            <person name="Zakharycheva A.P."/>
            <person name="Boueva O.V."/>
            <person name="Ariskina E.V."/>
            <person name="Hahnke R.L."/>
            <person name="Bunk B."/>
            <person name="Sproer C."/>
            <person name="Schumann P."/>
            <person name="Evtushenko L.I."/>
            <person name="Kublanov I.V."/>
        </authorList>
    </citation>
    <scope>NUCLEOTIDE SEQUENCE</scope>
    <source>
        <strain evidence="6">DSM 106290</strain>
    </source>
</reference>
<feature type="active site" evidence="2">
    <location>
        <position position="512"/>
    </location>
</feature>
<sequence>MTTRITLIRMAGPALSDGQAAPVIFLVGTGDSWATVRICDPDAAGEEERSGNRWRHLNQVARQLTATRNESDPGTKARPGTNCGQTAPFAQFNAHENDPLAISLRRNRTATLVSIATDVTGFALWPAPTRAIEPTPNTFADPLLPDPRFASKQATLRELAALRLGFSTQKFHNICLLAWQPTTGAGVSYRGFYSSGTNVPADAIARDKDTSRRFAQHHGLPVPAGVALDEKTDPVQATKRLRSPLVVKPAQGSLGTDVTLAVRDSTQLQAAIKRVREGAYAASGVIVEEQVEGNDYRVLATAEECVSVTRRIAAEVVGDGSSNIVELILAANAVRSANPRLRDFPLRPNAEMDSFLATQGHTMETVPAVNETVRLLRVANIGRGGSNIEVIEEAHPSLGELAMRVCRLLTLPLVGLDVILNDHRRDLAEQRHSIIEINSSPGMLMHPFPLYGPACDPYAVELARLLDHVPPKQSGDQLTTRLSIRGHVQQVGYRAWFLNRARDAKLTGWVRNTHDPDQVEALISGPAQAVAYMAGLALRGPAPSYPNEVITRPVTQTPPTDFRILATGP</sequence>
<dbReference type="EMBL" id="CP070496">
    <property type="protein sequence ID" value="QSB04815.1"/>
    <property type="molecule type" value="Genomic_DNA"/>
</dbReference>
<dbReference type="Gene3D" id="3.30.70.100">
    <property type="match status" value="1"/>
</dbReference>
<gene>
    <name evidence="6" type="ORF">JQS30_13735</name>
</gene>
<evidence type="ECO:0000259" key="4">
    <source>
        <dbReference type="PROSITE" id="PS50975"/>
    </source>
</evidence>
<dbReference type="RefSeq" id="WP_213170814.1">
    <property type="nucleotide sequence ID" value="NZ_CP070496.1"/>
</dbReference>
<evidence type="ECO:0000259" key="5">
    <source>
        <dbReference type="PROSITE" id="PS51160"/>
    </source>
</evidence>
<evidence type="ECO:0000256" key="2">
    <source>
        <dbReference type="PROSITE-ProRule" id="PRU00520"/>
    </source>
</evidence>
<evidence type="ECO:0000256" key="1">
    <source>
        <dbReference type="PROSITE-ProRule" id="PRU00409"/>
    </source>
</evidence>
<dbReference type="GO" id="GO:0003998">
    <property type="term" value="F:acylphosphatase activity"/>
    <property type="evidence" value="ECO:0007669"/>
    <property type="project" value="UniProtKB-EC"/>
</dbReference>
<evidence type="ECO:0000313" key="6">
    <source>
        <dbReference type="EMBL" id="QSB04815.1"/>
    </source>
</evidence>
<name>A0A895XP18_9ACTN</name>
<dbReference type="InterPro" id="IPR001792">
    <property type="entry name" value="Acylphosphatase-like_dom"/>
</dbReference>
<dbReference type="PROSITE" id="PS51160">
    <property type="entry name" value="ACYLPHOSPHATASE_3"/>
    <property type="match status" value="1"/>
</dbReference>
<dbReference type="AlphaFoldDB" id="A0A895XP18"/>